<sequence>MTWQWTRRRHEALLRPLRALSKLKSVNHLIYSAKTRTLPECLLEHVEQIIFICCHKLLKLVRYL</sequence>
<keyword evidence="2" id="KW-1185">Reference proteome</keyword>
<protein>
    <submittedName>
        <fullName evidence="1">Bgt-20256</fullName>
    </submittedName>
</protein>
<dbReference type="AlphaFoldDB" id="A0A9X9PQE4"/>
<evidence type="ECO:0000313" key="2">
    <source>
        <dbReference type="Proteomes" id="UP000324639"/>
    </source>
</evidence>
<organism evidence="1 2">
    <name type="scientific">Blumeria graminis f. sp. tritici</name>
    <dbReference type="NCBI Taxonomy" id="62690"/>
    <lineage>
        <taxon>Eukaryota</taxon>
        <taxon>Fungi</taxon>
        <taxon>Dikarya</taxon>
        <taxon>Ascomycota</taxon>
        <taxon>Pezizomycotina</taxon>
        <taxon>Leotiomycetes</taxon>
        <taxon>Erysiphales</taxon>
        <taxon>Erysiphaceae</taxon>
        <taxon>Blumeria</taxon>
    </lineage>
</organism>
<proteinExistence type="predicted"/>
<name>A0A9X9PQE4_BLUGR</name>
<evidence type="ECO:0000313" key="1">
    <source>
        <dbReference type="EMBL" id="VCU38871.1"/>
    </source>
</evidence>
<dbReference type="Proteomes" id="UP000324639">
    <property type="component" value="Chromosome Bgt_-01"/>
</dbReference>
<dbReference type="EMBL" id="LR026984">
    <property type="protein sequence ID" value="VCU38871.1"/>
    <property type="molecule type" value="Genomic_DNA"/>
</dbReference>
<accession>A0A9X9PQE4</accession>
<gene>
    <name evidence="1" type="ORF">BGT96224V316_LOCUS124</name>
</gene>
<reference evidence="1 2" key="1">
    <citation type="submission" date="2018-08" db="EMBL/GenBank/DDBJ databases">
        <authorList>
            <person name="Muller C M."/>
        </authorList>
    </citation>
    <scope>NUCLEOTIDE SEQUENCE [LARGE SCALE GENOMIC DNA]</scope>
</reference>